<keyword evidence="4" id="KW-1185">Reference proteome</keyword>
<reference evidence="3 4" key="1">
    <citation type="journal article" date="2012" name="J. Bacteriol.">
        <title>Genome Sequence of the Alkane-Degrading Bacterium Alcanivorax hongdengensis Type Strain A-11-3.</title>
        <authorList>
            <person name="Lai Q."/>
            <person name="Shao Z."/>
        </authorList>
    </citation>
    <scope>NUCLEOTIDE SEQUENCE [LARGE SCALE GENOMIC DNA]</scope>
    <source>
        <strain evidence="3 4">A-11-3</strain>
    </source>
</reference>
<dbReference type="STRING" id="1177179.A11A3_11508"/>
<evidence type="ECO:0000313" key="4">
    <source>
        <dbReference type="Proteomes" id="UP000010164"/>
    </source>
</evidence>
<dbReference type="PATRIC" id="fig|1177179.3.peg.2297"/>
<protein>
    <recommendedName>
        <fullName evidence="2">YrhK domain-containing protein</fullName>
    </recommendedName>
</protein>
<accession>L0WAP3</accession>
<gene>
    <name evidence="3" type="ORF">A11A3_11508</name>
</gene>
<dbReference type="Proteomes" id="UP000010164">
    <property type="component" value="Unassembled WGS sequence"/>
</dbReference>
<dbReference type="eggNOG" id="ENOG5033CKB">
    <property type="taxonomic scope" value="Bacteria"/>
</dbReference>
<proteinExistence type="predicted"/>
<feature type="transmembrane region" description="Helical" evidence="1">
    <location>
        <begin position="58"/>
        <end position="80"/>
    </location>
</feature>
<dbReference type="EMBL" id="AMRJ01000018">
    <property type="protein sequence ID" value="EKF73833.1"/>
    <property type="molecule type" value="Genomic_DNA"/>
</dbReference>
<evidence type="ECO:0000313" key="3">
    <source>
        <dbReference type="EMBL" id="EKF73833.1"/>
    </source>
</evidence>
<dbReference type="OrthoDB" id="5519470at2"/>
<evidence type="ECO:0000259" key="2">
    <source>
        <dbReference type="Pfam" id="PF14145"/>
    </source>
</evidence>
<keyword evidence="1" id="KW-1133">Transmembrane helix</keyword>
<dbReference type="InterPro" id="IPR025424">
    <property type="entry name" value="YrhK_domain"/>
</dbReference>
<dbReference type="Pfam" id="PF14145">
    <property type="entry name" value="YrhK"/>
    <property type="match status" value="1"/>
</dbReference>
<sequence>MKDEQTHLLEWVESPSRWAITRALIHQYQWFHVSMGLIGNTTFVIGSVFFLWEDWQRAGTWLFIIGSVGMLLGSIGSAIVTYERDRGRQPGEVQRTRDRQ</sequence>
<comment type="caution">
    <text evidence="3">The sequence shown here is derived from an EMBL/GenBank/DDBJ whole genome shotgun (WGS) entry which is preliminary data.</text>
</comment>
<evidence type="ECO:0000256" key="1">
    <source>
        <dbReference type="SAM" id="Phobius"/>
    </source>
</evidence>
<dbReference type="RefSeq" id="WP_008929476.1">
    <property type="nucleotide sequence ID" value="NZ_AMRJ01000018.1"/>
</dbReference>
<dbReference type="AlphaFoldDB" id="L0WAP3"/>
<name>L0WAP3_9GAMM</name>
<feature type="transmembrane region" description="Helical" evidence="1">
    <location>
        <begin position="30"/>
        <end position="52"/>
    </location>
</feature>
<keyword evidence="1" id="KW-0472">Membrane</keyword>
<feature type="domain" description="YrhK" evidence="2">
    <location>
        <begin position="26"/>
        <end position="80"/>
    </location>
</feature>
<organism evidence="3 4">
    <name type="scientific">Alcanivorax hongdengensis A-11-3</name>
    <dbReference type="NCBI Taxonomy" id="1177179"/>
    <lineage>
        <taxon>Bacteria</taxon>
        <taxon>Pseudomonadati</taxon>
        <taxon>Pseudomonadota</taxon>
        <taxon>Gammaproteobacteria</taxon>
        <taxon>Oceanospirillales</taxon>
        <taxon>Alcanivoracaceae</taxon>
        <taxon>Alcanivorax</taxon>
    </lineage>
</organism>
<keyword evidence="1" id="KW-0812">Transmembrane</keyword>